<dbReference type="AlphaFoldDB" id="A0A2A4IU99"/>
<dbReference type="SMART" id="SM00234">
    <property type="entry name" value="START"/>
    <property type="match status" value="1"/>
</dbReference>
<dbReference type="InterPro" id="IPR023393">
    <property type="entry name" value="START-like_dom_sf"/>
</dbReference>
<gene>
    <name evidence="2" type="ORF">B5V51_13021</name>
</gene>
<dbReference type="GO" id="GO:0099044">
    <property type="term" value="P:vesicle tethering to endoplasmic reticulum"/>
    <property type="evidence" value="ECO:0007669"/>
    <property type="project" value="TreeGrafter"/>
</dbReference>
<organism evidence="2">
    <name type="scientific">Heliothis virescens</name>
    <name type="common">Tobacco budworm moth</name>
    <dbReference type="NCBI Taxonomy" id="7102"/>
    <lineage>
        <taxon>Eukaryota</taxon>
        <taxon>Metazoa</taxon>
        <taxon>Ecdysozoa</taxon>
        <taxon>Arthropoda</taxon>
        <taxon>Hexapoda</taxon>
        <taxon>Insecta</taxon>
        <taxon>Pterygota</taxon>
        <taxon>Neoptera</taxon>
        <taxon>Endopterygota</taxon>
        <taxon>Lepidoptera</taxon>
        <taxon>Glossata</taxon>
        <taxon>Ditrysia</taxon>
        <taxon>Noctuoidea</taxon>
        <taxon>Noctuidae</taxon>
        <taxon>Heliothinae</taxon>
        <taxon>Heliothis</taxon>
    </lineage>
</organism>
<accession>A0A2A4IU99</accession>
<feature type="domain" description="START" evidence="1">
    <location>
        <begin position="87"/>
        <end position="289"/>
    </location>
</feature>
<protein>
    <recommendedName>
        <fullName evidence="1">START domain-containing protein</fullName>
    </recommendedName>
</protein>
<dbReference type="GO" id="GO:0140284">
    <property type="term" value="C:endoplasmic reticulum-endosome membrane contact site"/>
    <property type="evidence" value="ECO:0007669"/>
    <property type="project" value="TreeGrafter"/>
</dbReference>
<comment type="caution">
    <text evidence="2">The sequence shown here is derived from an EMBL/GenBank/DDBJ whole genome shotgun (WGS) entry which is preliminary data.</text>
</comment>
<proteinExistence type="predicted"/>
<dbReference type="GO" id="GO:0031902">
    <property type="term" value="C:late endosome membrane"/>
    <property type="evidence" value="ECO:0007669"/>
    <property type="project" value="TreeGrafter"/>
</dbReference>
<dbReference type="SUPFAM" id="SSF55961">
    <property type="entry name" value="Bet v1-like"/>
    <property type="match status" value="1"/>
</dbReference>
<evidence type="ECO:0000313" key="2">
    <source>
        <dbReference type="EMBL" id="PCG63066.1"/>
    </source>
</evidence>
<evidence type="ECO:0000259" key="1">
    <source>
        <dbReference type="PROSITE" id="PS50848"/>
    </source>
</evidence>
<dbReference type="GO" id="GO:0005765">
    <property type="term" value="C:lysosomal membrane"/>
    <property type="evidence" value="ECO:0007669"/>
    <property type="project" value="TreeGrafter"/>
</dbReference>
<dbReference type="InterPro" id="IPR051869">
    <property type="entry name" value="STARD3"/>
</dbReference>
<dbReference type="GO" id="GO:0005789">
    <property type="term" value="C:endoplasmic reticulum membrane"/>
    <property type="evidence" value="ECO:0007669"/>
    <property type="project" value="TreeGrafter"/>
</dbReference>
<sequence>MAASASSIPSLPEPEIEKHVEELEKAKDQEEYESKLNKIGFSVANWMKLLFNRAEEEEFHAEWLTIDEYKAQAQESMQNAFRIVNLPNWTVEKKGSKGDIVESKKTEQFGKVYRLTAIVEAPPQFLYQEFKDNLTKLPEWNPTILKSELIKEVGPGVDLSYQVTAGGGRGIIAPRDFVILRCTAPLSAEGQVVSSDPHSYISSGVSVTVPGYPPHRDMVRGQNKVGCWFLKPRTVQTSGGKIETHTTFQWLMCCDLKGKIPQFVLDTAFATVMLDYIVHVRKFAAEAKQQGRF</sequence>
<dbReference type="PANTHER" id="PTHR46121:SF4">
    <property type="entry name" value="STEROIDOGENIC ACUTE REGULATORY PROTEIN-LIKE"/>
    <property type="match status" value="1"/>
</dbReference>
<dbReference type="InterPro" id="IPR002913">
    <property type="entry name" value="START_lipid-bd_dom"/>
</dbReference>
<dbReference type="PANTHER" id="PTHR46121">
    <property type="entry name" value="STEROIDOGENIC ACUTE REGULATORY PROTEIN-LIKE"/>
    <property type="match status" value="1"/>
</dbReference>
<dbReference type="Pfam" id="PF01852">
    <property type="entry name" value="START"/>
    <property type="match status" value="1"/>
</dbReference>
<dbReference type="InterPro" id="IPR000799">
    <property type="entry name" value="StAR-like"/>
</dbReference>
<name>A0A2A4IU99_HELVI</name>
<dbReference type="PRINTS" id="PR00978">
    <property type="entry name" value="STARPROTEIN"/>
</dbReference>
<dbReference type="EMBL" id="NWSH01007147">
    <property type="protein sequence ID" value="PCG63066.1"/>
    <property type="molecule type" value="Genomic_DNA"/>
</dbReference>
<reference evidence="2" key="1">
    <citation type="submission" date="2017-09" db="EMBL/GenBank/DDBJ databases">
        <title>Contemporary evolution of a Lepidopteran species, Heliothis virescens, in response to modern agricultural practices.</title>
        <authorList>
            <person name="Fritz M.L."/>
            <person name="Deyonke A.M."/>
            <person name="Papanicolaou A."/>
            <person name="Micinski S."/>
            <person name="Westbrook J."/>
            <person name="Gould F."/>
        </authorList>
    </citation>
    <scope>NUCLEOTIDE SEQUENCE [LARGE SCALE GENOMIC DNA]</scope>
    <source>
        <strain evidence="2">HvINT-</strain>
        <tissue evidence="2">Whole body</tissue>
    </source>
</reference>
<dbReference type="STRING" id="7102.A0A2A4IU99"/>
<dbReference type="PROSITE" id="PS50848">
    <property type="entry name" value="START"/>
    <property type="match status" value="1"/>
</dbReference>
<dbReference type="Gene3D" id="3.30.530.20">
    <property type="match status" value="1"/>
</dbReference>
<dbReference type="GO" id="GO:0008289">
    <property type="term" value="F:lipid binding"/>
    <property type="evidence" value="ECO:0007669"/>
    <property type="project" value="InterPro"/>
</dbReference>